<evidence type="ECO:0000313" key="1">
    <source>
        <dbReference type="EMBL" id="OOG24743.1"/>
    </source>
</evidence>
<dbReference type="Proteomes" id="UP000189462">
    <property type="component" value="Unassembled WGS sequence"/>
</dbReference>
<dbReference type="STRING" id="108003.B1C78_07920"/>
<name>A0A1V3NIH7_9GAMM</name>
<reference evidence="1 2" key="1">
    <citation type="submission" date="2017-02" db="EMBL/GenBank/DDBJ databases">
        <title>Genomic diversity within the haloalkaliphilic genus Thioalkalivibrio.</title>
        <authorList>
            <person name="Ahn A.-C."/>
            <person name="Meier-Kolthoff J."/>
            <person name="Overmars L."/>
            <person name="Richter M."/>
            <person name="Woyke T."/>
            <person name="Sorokin D.Y."/>
            <person name="Muyzer G."/>
        </authorList>
    </citation>
    <scope>NUCLEOTIDE SEQUENCE [LARGE SCALE GENOMIC DNA]</scope>
    <source>
        <strain evidence="1 2">ALJD</strain>
    </source>
</reference>
<dbReference type="AlphaFoldDB" id="A0A1V3NIH7"/>
<dbReference type="InterPro" id="IPR046199">
    <property type="entry name" value="DUF6231"/>
</dbReference>
<comment type="caution">
    <text evidence="1">The sequence shown here is derived from an EMBL/GenBank/DDBJ whole genome shotgun (WGS) entry which is preliminary data.</text>
</comment>
<dbReference type="Pfam" id="PF19742">
    <property type="entry name" value="DUF6231"/>
    <property type="match status" value="1"/>
</dbReference>
<gene>
    <name evidence="1" type="ORF">B1C78_07920</name>
</gene>
<organism evidence="1 2">
    <name type="scientific">Thioalkalivibrio denitrificans</name>
    <dbReference type="NCBI Taxonomy" id="108003"/>
    <lineage>
        <taxon>Bacteria</taxon>
        <taxon>Pseudomonadati</taxon>
        <taxon>Pseudomonadota</taxon>
        <taxon>Gammaproteobacteria</taxon>
        <taxon>Chromatiales</taxon>
        <taxon>Ectothiorhodospiraceae</taxon>
        <taxon>Thioalkalivibrio</taxon>
    </lineage>
</organism>
<sequence>MDPRIIEDLTRLAETLSPESVMVVCSDDNPLPGRIADRLPETPLTRLPTLSVRDGMSALKRHELVLVPDALQLLSRDTATHLIASMRDLYSETLYVLLPPDSPEGWAPQDLVALGLECVHHHPTPDGDHLLFRFNLKDYKKTPDWLNPRFWANPEMWGKARW</sequence>
<proteinExistence type="predicted"/>
<dbReference type="EMBL" id="MVBK01000044">
    <property type="protein sequence ID" value="OOG24743.1"/>
    <property type="molecule type" value="Genomic_DNA"/>
</dbReference>
<dbReference type="RefSeq" id="WP_077278612.1">
    <property type="nucleotide sequence ID" value="NZ_MVBK01000044.1"/>
</dbReference>
<evidence type="ECO:0000313" key="2">
    <source>
        <dbReference type="Proteomes" id="UP000189462"/>
    </source>
</evidence>
<accession>A0A1V3NIH7</accession>
<keyword evidence="2" id="KW-1185">Reference proteome</keyword>
<dbReference type="OrthoDB" id="5609094at2"/>
<protein>
    <submittedName>
        <fullName evidence="1">Uncharacterized protein</fullName>
    </submittedName>
</protein>